<keyword evidence="2" id="KW-1185">Reference proteome</keyword>
<gene>
    <name evidence="1" type="ORF">FNM00_00585</name>
</gene>
<dbReference type="InterPro" id="IPR053738">
    <property type="entry name" value="Lambda_capsid_assembly"/>
</dbReference>
<evidence type="ECO:0000313" key="1">
    <source>
        <dbReference type="EMBL" id="TSD68127.1"/>
    </source>
</evidence>
<dbReference type="Pfam" id="PF03864">
    <property type="entry name" value="Phage_cap_E"/>
    <property type="match status" value="1"/>
</dbReference>
<dbReference type="Gene3D" id="3.90.1690.10">
    <property type="entry name" value="phage-related protein like domain"/>
    <property type="match status" value="1"/>
</dbReference>
<sequence length="339" mass="36994">MPLWTEVIDPSELTGYARAEQAIYEAQSGSLARYLPNREVADIAVSFIAGSNGLVEEARYRAYDAEPEYGRGEVGEEVMLKLPAVSRRESISEYQQLRARGAVDEQYRTPIERAMRRTVRSIVDRVERTRGIVINTGRAAVTQSNFSMDDDFGRDPSMSVVAPTLWTDLDADRIEYLQTLQEAYIAANGVPPGSILMSNTVFASLSRGAQFRTQLNNGASRPAVADEVRQYLISADLPPVDIYKRSTKAGPVLPGDSLFLLPAPVDTDDAEGTELGATFWGQTLTASLPDYEIDAEEQPGIVVAAHRNDRAPAIAEVEGDSISLPVLANANLAMKAKVL</sequence>
<dbReference type="EMBL" id="VLNT01000001">
    <property type="protein sequence ID" value="TSD68127.1"/>
    <property type="molecule type" value="Genomic_DNA"/>
</dbReference>
<protein>
    <submittedName>
        <fullName evidence="1">Major capsid protein E</fullName>
    </submittedName>
</protein>
<dbReference type="AlphaFoldDB" id="A0A554SP60"/>
<dbReference type="InterPro" id="IPR005564">
    <property type="entry name" value="Major_capsid_GpE"/>
</dbReference>
<reference evidence="1 2" key="1">
    <citation type="submission" date="2019-07" db="EMBL/GenBank/DDBJ databases">
        <authorList>
            <person name="Zhao L.H."/>
        </authorList>
    </citation>
    <scope>NUCLEOTIDE SEQUENCE [LARGE SCALE GENOMIC DNA]</scope>
    <source>
        <strain evidence="1 2">Co35</strain>
    </source>
</reference>
<dbReference type="RefSeq" id="WP_143911075.1">
    <property type="nucleotide sequence ID" value="NZ_VLNT01000001.1"/>
</dbReference>
<organism evidence="1 2">
    <name type="scientific">Aeromicrobium piscarium</name>
    <dbReference type="NCBI Taxonomy" id="2590901"/>
    <lineage>
        <taxon>Bacteria</taxon>
        <taxon>Bacillati</taxon>
        <taxon>Actinomycetota</taxon>
        <taxon>Actinomycetes</taxon>
        <taxon>Propionibacteriales</taxon>
        <taxon>Nocardioidaceae</taxon>
        <taxon>Aeromicrobium</taxon>
    </lineage>
</organism>
<comment type="caution">
    <text evidence="1">The sequence shown here is derived from an EMBL/GenBank/DDBJ whole genome shotgun (WGS) entry which is preliminary data.</text>
</comment>
<dbReference type="Proteomes" id="UP000316988">
    <property type="component" value="Unassembled WGS sequence"/>
</dbReference>
<accession>A0A554SP60</accession>
<dbReference type="OrthoDB" id="3196427at2"/>
<name>A0A554SP60_9ACTN</name>
<proteinExistence type="predicted"/>
<evidence type="ECO:0000313" key="2">
    <source>
        <dbReference type="Proteomes" id="UP000316988"/>
    </source>
</evidence>